<sequence length="115" mass="13339">MTESETVNGEVGSQAKAEAYLSQHIYGNANRLAELLWKEADVDVPSYWHYPDEDEGGYGREIMSWWIVSYDMARRLQRAGYCVLDYEEEVYLWGRTSHGIAMYLEESFVQDLQIG</sequence>
<reference evidence="1" key="1">
    <citation type="submission" date="2021-10" db="EMBL/GenBank/DDBJ databases">
        <title>Complete genome sequences of five Ralstonia solancearum strains isolated from sunflower.</title>
        <authorList>
            <person name="She X."/>
            <person name="He Z."/>
        </authorList>
    </citation>
    <scope>NUCLEOTIDE SEQUENCE</scope>
    <source>
        <strain evidence="1">RS638</strain>
    </source>
</reference>
<proteinExistence type="predicted"/>
<dbReference type="EMBL" id="CP085043">
    <property type="protein sequence ID" value="UZF16133.1"/>
    <property type="molecule type" value="Genomic_DNA"/>
</dbReference>
<gene>
    <name evidence="1" type="ORF">LH706_06745</name>
</gene>
<organism evidence="1">
    <name type="scientific">Ralstonia solanacearum</name>
    <name type="common">Pseudomonas solanacearum</name>
    <dbReference type="NCBI Taxonomy" id="305"/>
    <lineage>
        <taxon>Bacteria</taxon>
        <taxon>Pseudomonadati</taxon>
        <taxon>Pseudomonadota</taxon>
        <taxon>Betaproteobacteria</taxon>
        <taxon>Burkholderiales</taxon>
        <taxon>Burkholderiaceae</taxon>
        <taxon>Ralstonia</taxon>
        <taxon>Ralstonia solanacearum species complex</taxon>
    </lineage>
</organism>
<accession>A0ABY6NFW5</accession>
<protein>
    <submittedName>
        <fullName evidence="1">Uncharacterized protein</fullName>
    </submittedName>
</protein>
<evidence type="ECO:0000313" key="1">
    <source>
        <dbReference type="EMBL" id="UZF16133.1"/>
    </source>
</evidence>
<name>A0ABY6NFW5_RALSL</name>